<evidence type="ECO:0000313" key="4">
    <source>
        <dbReference type="Proteomes" id="UP001479436"/>
    </source>
</evidence>
<dbReference type="EMBL" id="JASJQH010007014">
    <property type="protein sequence ID" value="KAK9720412.1"/>
    <property type="molecule type" value="Genomic_DNA"/>
</dbReference>
<evidence type="ECO:0000313" key="3">
    <source>
        <dbReference type="EMBL" id="KAK9720412.1"/>
    </source>
</evidence>
<evidence type="ECO:0000256" key="1">
    <source>
        <dbReference type="SAM" id="MobiDB-lite"/>
    </source>
</evidence>
<name>A0ABR2W514_9FUNG</name>
<keyword evidence="4" id="KW-1185">Reference proteome</keyword>
<dbReference type="Proteomes" id="UP001479436">
    <property type="component" value="Unassembled WGS sequence"/>
</dbReference>
<keyword evidence="2" id="KW-0732">Signal</keyword>
<evidence type="ECO:0000256" key="2">
    <source>
        <dbReference type="SAM" id="SignalP"/>
    </source>
</evidence>
<feature type="compositionally biased region" description="Low complexity" evidence="1">
    <location>
        <begin position="78"/>
        <end position="122"/>
    </location>
</feature>
<feature type="chain" id="PRO_5046107312" evidence="2">
    <location>
        <begin position="21"/>
        <end position="179"/>
    </location>
</feature>
<accession>A0ABR2W514</accession>
<reference evidence="3 4" key="1">
    <citation type="submission" date="2023-04" db="EMBL/GenBank/DDBJ databases">
        <title>Genome of Basidiobolus ranarum AG-B5.</title>
        <authorList>
            <person name="Stajich J.E."/>
            <person name="Carter-House D."/>
            <person name="Gryganskyi A."/>
        </authorList>
    </citation>
    <scope>NUCLEOTIDE SEQUENCE [LARGE SCALE GENOMIC DNA]</scope>
    <source>
        <strain evidence="3 4">AG-B5</strain>
    </source>
</reference>
<proteinExistence type="predicted"/>
<organism evidence="3 4">
    <name type="scientific">Basidiobolus ranarum</name>
    <dbReference type="NCBI Taxonomy" id="34480"/>
    <lineage>
        <taxon>Eukaryota</taxon>
        <taxon>Fungi</taxon>
        <taxon>Fungi incertae sedis</taxon>
        <taxon>Zoopagomycota</taxon>
        <taxon>Entomophthoromycotina</taxon>
        <taxon>Basidiobolomycetes</taxon>
        <taxon>Basidiobolales</taxon>
        <taxon>Basidiobolaceae</taxon>
        <taxon>Basidiobolus</taxon>
    </lineage>
</organism>
<feature type="region of interest" description="Disordered" evidence="1">
    <location>
        <begin position="78"/>
        <end position="126"/>
    </location>
</feature>
<gene>
    <name evidence="3" type="ORF">K7432_004163</name>
</gene>
<protein>
    <submittedName>
        <fullName evidence="3">Uncharacterized protein</fullName>
    </submittedName>
</protein>
<sequence>MYFSSILIGTIVATLAFVSAVPSAPCNSNSGASYYCEGQNFYACQTSTSKWLLQNICSGSCCSVPAYAAFCPNCDSQPTTTSKSTSKPTSKSTTTKTTSKPTTTKTTSKSTTKPTSSTTTTSNKPDPTVAPGAKCLVNGRYGCSGSNFLVCQNGQWAVQNNCGGKCCSVFQYAQYCYNC</sequence>
<feature type="signal peptide" evidence="2">
    <location>
        <begin position="1"/>
        <end position="20"/>
    </location>
</feature>
<comment type="caution">
    <text evidence="3">The sequence shown here is derived from an EMBL/GenBank/DDBJ whole genome shotgun (WGS) entry which is preliminary data.</text>
</comment>